<dbReference type="Gene3D" id="3.40.50.1820">
    <property type="entry name" value="alpha/beta hydrolase"/>
    <property type="match status" value="1"/>
</dbReference>
<name>A0ABR3Z793_9PEZI</name>
<dbReference type="InterPro" id="IPR019826">
    <property type="entry name" value="Carboxylesterase_B_AS"/>
</dbReference>
<organism evidence="5 6">
    <name type="scientific">Sporothrix stenoceras</name>
    <dbReference type="NCBI Taxonomy" id="5173"/>
    <lineage>
        <taxon>Eukaryota</taxon>
        <taxon>Fungi</taxon>
        <taxon>Dikarya</taxon>
        <taxon>Ascomycota</taxon>
        <taxon>Pezizomycotina</taxon>
        <taxon>Sordariomycetes</taxon>
        <taxon>Sordariomycetidae</taxon>
        <taxon>Ophiostomatales</taxon>
        <taxon>Ophiostomataceae</taxon>
        <taxon>Sporothrix</taxon>
    </lineage>
</organism>
<evidence type="ECO:0000313" key="5">
    <source>
        <dbReference type="EMBL" id="KAL1896092.1"/>
    </source>
</evidence>
<reference evidence="5 6" key="1">
    <citation type="journal article" date="2024" name="IMA Fungus">
        <title>IMA Genome - F19 : A genome assembly and annotation guide to empower mycologists, including annotated draft genome sequences of Ceratocystis pirilliformis, Diaporthe australafricana, Fusarium ophioides, Paecilomyces lecythidis, and Sporothrix stenoceras.</title>
        <authorList>
            <person name="Aylward J."/>
            <person name="Wilson A.M."/>
            <person name="Visagie C.M."/>
            <person name="Spraker J."/>
            <person name="Barnes I."/>
            <person name="Buitendag C."/>
            <person name="Ceriani C."/>
            <person name="Del Mar Angel L."/>
            <person name="du Plessis D."/>
            <person name="Fuchs T."/>
            <person name="Gasser K."/>
            <person name="Kramer D."/>
            <person name="Li W."/>
            <person name="Munsamy K."/>
            <person name="Piso A."/>
            <person name="Price J.L."/>
            <person name="Sonnekus B."/>
            <person name="Thomas C."/>
            <person name="van der Nest A."/>
            <person name="van Dijk A."/>
            <person name="van Heerden A."/>
            <person name="van Vuuren N."/>
            <person name="Yilmaz N."/>
            <person name="Duong T.A."/>
            <person name="van der Merwe N.A."/>
            <person name="Wingfield M.J."/>
            <person name="Wingfield B.D."/>
        </authorList>
    </citation>
    <scope>NUCLEOTIDE SEQUENCE [LARGE SCALE GENOMIC DNA]</scope>
    <source>
        <strain evidence="5 6">CMW 5346</strain>
    </source>
</reference>
<proteinExistence type="inferred from homology"/>
<evidence type="ECO:0000313" key="6">
    <source>
        <dbReference type="Proteomes" id="UP001583186"/>
    </source>
</evidence>
<keyword evidence="2 3" id="KW-0378">Hydrolase</keyword>
<dbReference type="InterPro" id="IPR050309">
    <property type="entry name" value="Type-B_Carboxylest/Lipase"/>
</dbReference>
<dbReference type="EMBL" id="JAWCUI010000024">
    <property type="protein sequence ID" value="KAL1896092.1"/>
    <property type="molecule type" value="Genomic_DNA"/>
</dbReference>
<evidence type="ECO:0000259" key="4">
    <source>
        <dbReference type="Pfam" id="PF00135"/>
    </source>
</evidence>
<dbReference type="Pfam" id="PF00135">
    <property type="entry name" value="COesterase"/>
    <property type="match status" value="1"/>
</dbReference>
<dbReference type="PANTHER" id="PTHR11559">
    <property type="entry name" value="CARBOXYLESTERASE"/>
    <property type="match status" value="1"/>
</dbReference>
<protein>
    <recommendedName>
        <fullName evidence="3">Carboxylic ester hydrolase</fullName>
        <ecNumber evidence="3">3.1.1.-</ecNumber>
    </recommendedName>
</protein>
<dbReference type="PROSITE" id="PS00122">
    <property type="entry name" value="CARBOXYLESTERASE_B_1"/>
    <property type="match status" value="1"/>
</dbReference>
<evidence type="ECO:0000256" key="3">
    <source>
        <dbReference type="RuleBase" id="RU361235"/>
    </source>
</evidence>
<comment type="caution">
    <text evidence="5">The sequence shown here is derived from an EMBL/GenBank/DDBJ whole genome shotgun (WGS) entry which is preliminary data.</text>
</comment>
<keyword evidence="6" id="KW-1185">Reference proteome</keyword>
<comment type="similarity">
    <text evidence="1 3">Belongs to the type-B carboxylesterase/lipase family.</text>
</comment>
<dbReference type="SUPFAM" id="SSF53474">
    <property type="entry name" value="alpha/beta-Hydrolases"/>
    <property type="match status" value="1"/>
</dbReference>
<dbReference type="InterPro" id="IPR029058">
    <property type="entry name" value="AB_hydrolase_fold"/>
</dbReference>
<feature type="domain" description="Carboxylesterase type B" evidence="4">
    <location>
        <begin position="7"/>
        <end position="561"/>
    </location>
</feature>
<gene>
    <name evidence="5" type="ORF">Sste5346_004831</name>
</gene>
<evidence type="ECO:0000256" key="1">
    <source>
        <dbReference type="ARBA" id="ARBA00005964"/>
    </source>
</evidence>
<accession>A0ABR3Z793</accession>
<dbReference type="Proteomes" id="UP001583186">
    <property type="component" value="Unassembled WGS sequence"/>
</dbReference>
<dbReference type="EC" id="3.1.1.-" evidence="3"/>
<dbReference type="InterPro" id="IPR002018">
    <property type="entry name" value="CarbesteraseB"/>
</dbReference>
<sequence length="571" mass="60927">MAHLAPVRITSGAIAGVPSAYNKSITVYRGIPYAASTAGENRWRPPQPVLAWEGVRVADKFGPICPQVPMAAGEHAPAYSEDCLSVNVWTPVSPTEKTEKIPGKSLPVFVWIYGGRFTSGAGSDPQFEGTGLAAQGVVVVTLNYRLGILGWLASTELSAASGHNASGNYGLLDQLAALKWVRDNIAAFGGDPEAVTIGGQSAGGASVGLHLLSPLSRGLFRGVINQSGFRDPRDPLLGGLAPAYRLKERAEHEGDSVLAEKGVATIDELRKLPLDVLLEGNNRNDTDRWGTPPFYRPCLDGYLFPLSFAGALEQGAPADIPVMTGHNADEGGTYLDPEFTVEDLRACAEQKYGPKLAERFFALYLESNSNSNSNSNSSDIPASALSIWNEAARDNSRITTALWAEAFHKHASSPVYGYIFTHAPPSPGPKPVIGGRNTGATATTATPMPMSKAPRNVYTYLKNGPSGMSRGAFHGAEVPFVFDNLDVQEGYTWAAADRDVAASVSTYWANFIKTGNPSGGDAPTQTILPPFQPIDDSSIMSLGQDCAMVPLAKTPERVAFWRDYMAQHAPF</sequence>
<evidence type="ECO:0000256" key="2">
    <source>
        <dbReference type="ARBA" id="ARBA00022801"/>
    </source>
</evidence>